<dbReference type="Gene3D" id="3.40.50.12780">
    <property type="entry name" value="N-terminal domain of ligase-like"/>
    <property type="match status" value="1"/>
</dbReference>
<dbReference type="PANTHER" id="PTHR36932">
    <property type="entry name" value="CAPSULAR POLYSACCHARIDE BIOSYNTHESIS PROTEIN"/>
    <property type="match status" value="1"/>
</dbReference>
<gene>
    <name evidence="1" type="ORF">psyc5s11_31330</name>
</gene>
<keyword evidence="2" id="KW-1185">Reference proteome</keyword>
<protein>
    <submittedName>
        <fullName evidence="1">Capsular polysaccharide biosynthesis protein</fullName>
    </submittedName>
</protein>
<organism evidence="1 2">
    <name type="scientific">Clostridium gelidum</name>
    <dbReference type="NCBI Taxonomy" id="704125"/>
    <lineage>
        <taxon>Bacteria</taxon>
        <taxon>Bacillati</taxon>
        <taxon>Bacillota</taxon>
        <taxon>Clostridia</taxon>
        <taxon>Eubacteriales</taxon>
        <taxon>Clostridiaceae</taxon>
        <taxon>Clostridium</taxon>
    </lineage>
</organism>
<reference evidence="2" key="1">
    <citation type="submission" date="2021-07" db="EMBL/GenBank/DDBJ databases">
        <title>Complete genome sequencing of a Clostridium isolate.</title>
        <authorList>
            <person name="Ueki A."/>
            <person name="Tonouchi A."/>
        </authorList>
    </citation>
    <scope>NUCLEOTIDE SEQUENCE [LARGE SCALE GENOMIC DNA]</scope>
    <source>
        <strain evidence="2">C5S11</strain>
    </source>
</reference>
<evidence type="ECO:0000313" key="1">
    <source>
        <dbReference type="EMBL" id="BCZ47066.1"/>
    </source>
</evidence>
<dbReference type="InterPro" id="IPR042099">
    <property type="entry name" value="ANL_N_sf"/>
</dbReference>
<dbReference type="InterPro" id="IPR053158">
    <property type="entry name" value="CapK_Type1_Caps_Biosynth"/>
</dbReference>
<dbReference type="EMBL" id="AP024849">
    <property type="protein sequence ID" value="BCZ47066.1"/>
    <property type="molecule type" value="Genomic_DNA"/>
</dbReference>
<proteinExistence type="predicted"/>
<dbReference type="RefSeq" id="WP_224033450.1">
    <property type="nucleotide sequence ID" value="NZ_AP024849.1"/>
</dbReference>
<evidence type="ECO:0000313" key="2">
    <source>
        <dbReference type="Proteomes" id="UP000824633"/>
    </source>
</evidence>
<sequence length="442" mass="51827">MRVKEKIKSNDKLYSSIYIIRNRIPKKVMYSHKYFEVIDLLKRQDNHIEIEDILNDKLSNILKNAIKNVPYYRSLNLNIKSNDINKDNVKEILNMFPYLNKKTIMDNNEAFISDLYNRKGLIYKTNGGSTGQFLGTWSSKEENQIEKAFFDYKWSKTGYKSYSKIVRMSCEGIKKEFENPCSYVGDKMRISLNHLNVKWIEEIYNRIKEFKPEFFHAYPISFQYLLQYMELNNLRIDGVKGIFLASEIVTEYVLSLCTSLFNEVPIIFHYGLTERSNLAWGIFENNKISYKCENVYSYSENSITEDGICEIVGTSYWNDAMPLIRYKTQDIGIIEKGIITNLDGRNQELLITKQGQKVHGLTIIKDDFCWKYVEHFQVIQNEPGKIEFHIKPKSSFNSDIEEKMLNLLKAKGGEKFDIVIICKDEIPKTKSGKTRLIINNIR</sequence>
<accession>A0ABM7T7R2</accession>
<name>A0ABM7T7R2_9CLOT</name>
<dbReference type="SUPFAM" id="SSF56801">
    <property type="entry name" value="Acetyl-CoA synthetase-like"/>
    <property type="match status" value="1"/>
</dbReference>
<dbReference type="PANTHER" id="PTHR36932:SF1">
    <property type="entry name" value="CAPSULAR POLYSACCHARIDE BIOSYNTHESIS PROTEIN"/>
    <property type="match status" value="1"/>
</dbReference>
<dbReference type="Proteomes" id="UP000824633">
    <property type="component" value="Chromosome"/>
</dbReference>